<feature type="region of interest" description="Disordered" evidence="4">
    <location>
        <begin position="415"/>
        <end position="445"/>
    </location>
</feature>
<dbReference type="InterPro" id="IPR011009">
    <property type="entry name" value="Kinase-like_dom_sf"/>
</dbReference>
<dbReference type="STRING" id="1884261.A0A5C3Q514"/>
<feature type="domain" description="Protein kinase" evidence="5">
    <location>
        <begin position="13"/>
        <end position="274"/>
    </location>
</feature>
<dbReference type="InterPro" id="IPR008271">
    <property type="entry name" value="Ser/Thr_kinase_AS"/>
</dbReference>
<dbReference type="GO" id="GO:0005524">
    <property type="term" value="F:ATP binding"/>
    <property type="evidence" value="ECO:0007669"/>
    <property type="project" value="UniProtKB-UniRule"/>
</dbReference>
<dbReference type="OrthoDB" id="40902at2759"/>
<evidence type="ECO:0000256" key="1">
    <source>
        <dbReference type="ARBA" id="ARBA00022741"/>
    </source>
</evidence>
<protein>
    <submittedName>
        <fullName evidence="6">Kinase-like domain-containing protein</fullName>
    </submittedName>
</protein>
<proteinExistence type="predicted"/>
<keyword evidence="7" id="KW-1185">Reference proteome</keyword>
<sequence length="520" mass="56197">MGNGAVKHLTCQYQTGRTLGRGNFAVVKEAVHITTGKRFACKVISKKLMEGRENMVRTEISVLSKISSGHPNVVTLHDYFETTNNMYLCFDLCTGGQLVERICSRGRFHEPDAAILVKKICGAVKYIHDCGIVHRDLKPENLLFNTADDDAEVMIADFGLSRVIEEDKLHAIIEICGTTGYIAPEVYTMSGHGPSVDIWSLGIIAFYLVSGYIPINRAKTKQELYDNSMGHYSFEPVKYWANVSETGKDFINRCLVVDPEKRSTAVELLKHPWLIEEDKHFVPDPESEEGLPADLLPQVRTGSMLSGSLKTKRRPSFGAASSLVEAAFKQDAAAITTVLKTFIEQAETEDPLQSEIAYHLRHRGPKSQSSSAASASVPWPENVIYDADKQSSSPKESAENKSTGNATVAVPSAVASVAEETPGGVGAEKIPGGEKTPEGSGAEKATAAEELVVDAAVLAGVEKNAADMMEVNDTMANLGRVDEDPAVREGDGAGPREVKEKAAHTDKAAAEEDDTSSAAR</sequence>
<evidence type="ECO:0000256" key="3">
    <source>
        <dbReference type="PROSITE-ProRule" id="PRU10141"/>
    </source>
</evidence>
<dbReference type="Proteomes" id="UP000305067">
    <property type="component" value="Unassembled WGS sequence"/>
</dbReference>
<evidence type="ECO:0000259" key="5">
    <source>
        <dbReference type="PROSITE" id="PS50011"/>
    </source>
</evidence>
<feature type="binding site" evidence="3">
    <location>
        <position position="42"/>
    </location>
    <ligand>
        <name>ATP</name>
        <dbReference type="ChEBI" id="CHEBI:30616"/>
    </ligand>
</feature>
<accession>A0A5C3Q514</accession>
<gene>
    <name evidence="6" type="ORF">BDV98DRAFT_597169</name>
</gene>
<keyword evidence="6" id="KW-0418">Kinase</keyword>
<dbReference type="InterPro" id="IPR000719">
    <property type="entry name" value="Prot_kinase_dom"/>
</dbReference>
<dbReference type="FunFam" id="3.30.200.20:FF:000042">
    <property type="entry name" value="Aurora kinase A"/>
    <property type="match status" value="1"/>
</dbReference>
<dbReference type="PROSITE" id="PS00108">
    <property type="entry name" value="PROTEIN_KINASE_ST"/>
    <property type="match status" value="1"/>
</dbReference>
<dbReference type="PANTHER" id="PTHR24347">
    <property type="entry name" value="SERINE/THREONINE-PROTEIN KINASE"/>
    <property type="match status" value="1"/>
</dbReference>
<dbReference type="GO" id="GO:0004672">
    <property type="term" value="F:protein kinase activity"/>
    <property type="evidence" value="ECO:0007669"/>
    <property type="project" value="InterPro"/>
</dbReference>
<dbReference type="InterPro" id="IPR017441">
    <property type="entry name" value="Protein_kinase_ATP_BS"/>
</dbReference>
<dbReference type="AlphaFoldDB" id="A0A5C3Q514"/>
<reference evidence="6 7" key="1">
    <citation type="journal article" date="2019" name="Nat. Ecol. Evol.">
        <title>Megaphylogeny resolves global patterns of mushroom evolution.</title>
        <authorList>
            <person name="Varga T."/>
            <person name="Krizsan K."/>
            <person name="Foldi C."/>
            <person name="Dima B."/>
            <person name="Sanchez-Garcia M."/>
            <person name="Sanchez-Ramirez S."/>
            <person name="Szollosi G.J."/>
            <person name="Szarkandi J.G."/>
            <person name="Papp V."/>
            <person name="Albert L."/>
            <person name="Andreopoulos W."/>
            <person name="Angelini C."/>
            <person name="Antonin V."/>
            <person name="Barry K.W."/>
            <person name="Bougher N.L."/>
            <person name="Buchanan P."/>
            <person name="Buyck B."/>
            <person name="Bense V."/>
            <person name="Catcheside P."/>
            <person name="Chovatia M."/>
            <person name="Cooper J."/>
            <person name="Damon W."/>
            <person name="Desjardin D."/>
            <person name="Finy P."/>
            <person name="Geml J."/>
            <person name="Haridas S."/>
            <person name="Hughes K."/>
            <person name="Justo A."/>
            <person name="Karasinski D."/>
            <person name="Kautmanova I."/>
            <person name="Kiss B."/>
            <person name="Kocsube S."/>
            <person name="Kotiranta H."/>
            <person name="LaButti K.M."/>
            <person name="Lechner B.E."/>
            <person name="Liimatainen K."/>
            <person name="Lipzen A."/>
            <person name="Lukacs Z."/>
            <person name="Mihaltcheva S."/>
            <person name="Morgado L.N."/>
            <person name="Niskanen T."/>
            <person name="Noordeloos M.E."/>
            <person name="Ohm R.A."/>
            <person name="Ortiz-Santana B."/>
            <person name="Ovrebo C."/>
            <person name="Racz N."/>
            <person name="Riley R."/>
            <person name="Savchenko A."/>
            <person name="Shiryaev A."/>
            <person name="Soop K."/>
            <person name="Spirin V."/>
            <person name="Szebenyi C."/>
            <person name="Tomsovsky M."/>
            <person name="Tulloss R.E."/>
            <person name="Uehling J."/>
            <person name="Grigoriev I.V."/>
            <person name="Vagvolgyi C."/>
            <person name="Papp T."/>
            <person name="Martin F.M."/>
            <person name="Miettinen O."/>
            <person name="Hibbett D.S."/>
            <person name="Nagy L.G."/>
        </authorList>
    </citation>
    <scope>NUCLEOTIDE SEQUENCE [LARGE SCALE GENOMIC DNA]</scope>
    <source>
        <strain evidence="6 7">CBS 309.79</strain>
    </source>
</reference>
<dbReference type="PROSITE" id="PS00107">
    <property type="entry name" value="PROTEIN_KINASE_ATP"/>
    <property type="match status" value="1"/>
</dbReference>
<dbReference type="EMBL" id="ML178853">
    <property type="protein sequence ID" value="TFK96921.1"/>
    <property type="molecule type" value="Genomic_DNA"/>
</dbReference>
<keyword evidence="1 3" id="KW-0547">Nucleotide-binding</keyword>
<dbReference type="SUPFAM" id="SSF56112">
    <property type="entry name" value="Protein kinase-like (PK-like)"/>
    <property type="match status" value="1"/>
</dbReference>
<evidence type="ECO:0000313" key="6">
    <source>
        <dbReference type="EMBL" id="TFK96921.1"/>
    </source>
</evidence>
<feature type="compositionally biased region" description="Basic and acidic residues" evidence="4">
    <location>
        <begin position="480"/>
        <end position="510"/>
    </location>
</feature>
<feature type="compositionally biased region" description="Acidic residues" evidence="4">
    <location>
        <begin position="511"/>
        <end position="520"/>
    </location>
</feature>
<dbReference type="Gene3D" id="1.10.510.10">
    <property type="entry name" value="Transferase(Phosphotransferase) domain 1"/>
    <property type="match status" value="1"/>
</dbReference>
<dbReference type="SMART" id="SM00220">
    <property type="entry name" value="S_TKc"/>
    <property type="match status" value="1"/>
</dbReference>
<dbReference type="FunFam" id="1.10.510.10:FF:000571">
    <property type="entry name" value="Maternal embryonic leucine zipper kinase"/>
    <property type="match status" value="1"/>
</dbReference>
<dbReference type="Pfam" id="PF00069">
    <property type="entry name" value="Pkinase"/>
    <property type="match status" value="1"/>
</dbReference>
<feature type="region of interest" description="Disordered" evidence="4">
    <location>
        <begin position="477"/>
        <end position="520"/>
    </location>
</feature>
<name>A0A5C3Q514_9AGAR</name>
<organism evidence="6 7">
    <name type="scientific">Pterulicium gracile</name>
    <dbReference type="NCBI Taxonomy" id="1884261"/>
    <lineage>
        <taxon>Eukaryota</taxon>
        <taxon>Fungi</taxon>
        <taxon>Dikarya</taxon>
        <taxon>Basidiomycota</taxon>
        <taxon>Agaricomycotina</taxon>
        <taxon>Agaricomycetes</taxon>
        <taxon>Agaricomycetidae</taxon>
        <taxon>Agaricales</taxon>
        <taxon>Pleurotineae</taxon>
        <taxon>Pterulaceae</taxon>
        <taxon>Pterulicium</taxon>
    </lineage>
</organism>
<keyword evidence="2 3" id="KW-0067">ATP-binding</keyword>
<evidence type="ECO:0000313" key="7">
    <source>
        <dbReference type="Proteomes" id="UP000305067"/>
    </source>
</evidence>
<evidence type="ECO:0000256" key="4">
    <source>
        <dbReference type="SAM" id="MobiDB-lite"/>
    </source>
</evidence>
<dbReference type="PROSITE" id="PS50011">
    <property type="entry name" value="PROTEIN_KINASE_DOM"/>
    <property type="match status" value="1"/>
</dbReference>
<evidence type="ECO:0000256" key="2">
    <source>
        <dbReference type="ARBA" id="ARBA00022840"/>
    </source>
</evidence>
<keyword evidence="6" id="KW-0808">Transferase</keyword>
<dbReference type="CDD" id="cd05117">
    <property type="entry name" value="STKc_CAMK"/>
    <property type="match status" value="1"/>
</dbReference>